<dbReference type="SUPFAM" id="SSF46785">
    <property type="entry name" value="Winged helix' DNA-binding domain"/>
    <property type="match status" value="1"/>
</dbReference>
<dbReference type="SMART" id="SM00345">
    <property type="entry name" value="HTH_GNTR"/>
    <property type="match status" value="1"/>
</dbReference>
<dbReference type="GO" id="GO:0003700">
    <property type="term" value="F:DNA-binding transcription factor activity"/>
    <property type="evidence" value="ECO:0007669"/>
    <property type="project" value="InterPro"/>
</dbReference>
<dbReference type="PROSITE" id="PS50949">
    <property type="entry name" value="HTH_GNTR"/>
    <property type="match status" value="1"/>
</dbReference>
<evidence type="ECO:0000313" key="6">
    <source>
        <dbReference type="Proteomes" id="UP000460715"/>
    </source>
</evidence>
<dbReference type="Gene3D" id="1.20.120.530">
    <property type="entry name" value="GntR ligand-binding domain-like"/>
    <property type="match status" value="1"/>
</dbReference>
<dbReference type="CDD" id="cd07377">
    <property type="entry name" value="WHTH_GntR"/>
    <property type="match status" value="1"/>
</dbReference>
<keyword evidence="1" id="KW-0805">Transcription regulation</keyword>
<dbReference type="PANTHER" id="PTHR43537:SF24">
    <property type="entry name" value="GLUCONATE OPERON TRANSCRIPTIONAL REPRESSOR"/>
    <property type="match status" value="1"/>
</dbReference>
<comment type="caution">
    <text evidence="5">The sequence shown here is derived from an EMBL/GenBank/DDBJ whole genome shotgun (WGS) entry which is preliminary data.</text>
</comment>
<keyword evidence="2" id="KW-0238">DNA-binding</keyword>
<reference evidence="5 6" key="1">
    <citation type="submission" date="2019-03" db="EMBL/GenBank/DDBJ databases">
        <title>Roseomonas sp. a novel Roseomonas species isolated from Sea whip Gorgonian.</title>
        <authorList>
            <person name="Li F."/>
            <person name="Pan X."/>
            <person name="Huang S."/>
            <person name="Li Z."/>
            <person name="Meng B."/>
        </authorList>
    </citation>
    <scope>NUCLEOTIDE SEQUENCE [LARGE SCALE GENOMIC DNA]</scope>
    <source>
        <strain evidence="5 6">M0104</strain>
    </source>
</reference>
<dbReference type="AlphaFoldDB" id="A0A845BBM7"/>
<evidence type="ECO:0000256" key="1">
    <source>
        <dbReference type="ARBA" id="ARBA00023015"/>
    </source>
</evidence>
<dbReference type="GO" id="GO:0003677">
    <property type="term" value="F:DNA binding"/>
    <property type="evidence" value="ECO:0007669"/>
    <property type="project" value="UniProtKB-KW"/>
</dbReference>
<dbReference type="Gene3D" id="1.10.10.10">
    <property type="entry name" value="Winged helix-like DNA-binding domain superfamily/Winged helix DNA-binding domain"/>
    <property type="match status" value="1"/>
</dbReference>
<dbReference type="PRINTS" id="PR00035">
    <property type="entry name" value="HTHGNTR"/>
</dbReference>
<dbReference type="Pfam" id="PF07729">
    <property type="entry name" value="FCD"/>
    <property type="match status" value="1"/>
</dbReference>
<dbReference type="PANTHER" id="PTHR43537">
    <property type="entry name" value="TRANSCRIPTIONAL REGULATOR, GNTR FAMILY"/>
    <property type="match status" value="1"/>
</dbReference>
<evidence type="ECO:0000256" key="3">
    <source>
        <dbReference type="ARBA" id="ARBA00023163"/>
    </source>
</evidence>
<accession>A0A845BBM7</accession>
<dbReference type="Pfam" id="PF00392">
    <property type="entry name" value="GntR"/>
    <property type="match status" value="1"/>
</dbReference>
<dbReference type="SUPFAM" id="SSF48008">
    <property type="entry name" value="GntR ligand-binding domain-like"/>
    <property type="match status" value="1"/>
</dbReference>
<sequence>MISARLRLMNDAAPTPLTARRVAEDILRNAILVGELKPGQRLTERSLCELAGVGRTTVREAVRQLESEGLISTVPHRGPVVAVLSEGEARDLYELRAMLEGQAGRLCVLRGDARHAAALHAAVDQMEHARQAGSMLGILEANGAFYAALNAGARNEALRQAMLGVQNRLAFFRFTSTRWPGRAERSVAELRAIAAAVVARDAAAAEAACIRHIEASAELALLVLAERARGAAMVRGGRRNAMERGLIP</sequence>
<dbReference type="InterPro" id="IPR008920">
    <property type="entry name" value="TF_FadR/GntR_C"/>
</dbReference>
<feature type="domain" description="HTH gntR-type" evidence="4">
    <location>
        <begin position="17"/>
        <end position="84"/>
    </location>
</feature>
<keyword evidence="3" id="KW-0804">Transcription</keyword>
<gene>
    <name evidence="5" type="ORF">E0493_09210</name>
</gene>
<evidence type="ECO:0000259" key="4">
    <source>
        <dbReference type="PROSITE" id="PS50949"/>
    </source>
</evidence>
<protein>
    <submittedName>
        <fullName evidence="5">GntR family transcriptional regulator</fullName>
    </submittedName>
</protein>
<dbReference type="InterPro" id="IPR036390">
    <property type="entry name" value="WH_DNA-bd_sf"/>
</dbReference>
<dbReference type="InterPro" id="IPR036388">
    <property type="entry name" value="WH-like_DNA-bd_sf"/>
</dbReference>
<dbReference type="EMBL" id="SNVJ01000006">
    <property type="protein sequence ID" value="MXP63526.1"/>
    <property type="molecule type" value="Genomic_DNA"/>
</dbReference>
<proteinExistence type="predicted"/>
<dbReference type="InterPro" id="IPR011711">
    <property type="entry name" value="GntR_C"/>
</dbReference>
<evidence type="ECO:0000313" key="5">
    <source>
        <dbReference type="EMBL" id="MXP63526.1"/>
    </source>
</evidence>
<keyword evidence="6" id="KW-1185">Reference proteome</keyword>
<dbReference type="InterPro" id="IPR000524">
    <property type="entry name" value="Tscrpt_reg_HTH_GntR"/>
</dbReference>
<evidence type="ECO:0000256" key="2">
    <source>
        <dbReference type="ARBA" id="ARBA00023125"/>
    </source>
</evidence>
<organism evidence="5 6">
    <name type="scientific">Teichococcus coralli</name>
    <dbReference type="NCBI Taxonomy" id="2545983"/>
    <lineage>
        <taxon>Bacteria</taxon>
        <taxon>Pseudomonadati</taxon>
        <taxon>Pseudomonadota</taxon>
        <taxon>Alphaproteobacteria</taxon>
        <taxon>Acetobacterales</taxon>
        <taxon>Roseomonadaceae</taxon>
        <taxon>Roseomonas</taxon>
    </lineage>
</organism>
<dbReference type="SMART" id="SM00895">
    <property type="entry name" value="FCD"/>
    <property type="match status" value="1"/>
</dbReference>
<name>A0A845BBM7_9PROT</name>
<dbReference type="Proteomes" id="UP000460715">
    <property type="component" value="Unassembled WGS sequence"/>
</dbReference>